<feature type="chain" id="PRO_5031044647" evidence="2">
    <location>
        <begin position="25"/>
        <end position="75"/>
    </location>
</feature>
<dbReference type="EMBL" id="JAATJC010000001">
    <property type="protein sequence ID" value="NJC06354.1"/>
    <property type="molecule type" value="Genomic_DNA"/>
</dbReference>
<reference evidence="3 4" key="1">
    <citation type="submission" date="2020-03" db="EMBL/GenBank/DDBJ databases">
        <title>Genomic Encyclopedia of Type Strains, Phase IV (KMG-IV): sequencing the most valuable type-strain genomes for metagenomic binning, comparative biology and taxonomic classification.</title>
        <authorList>
            <person name="Goeker M."/>
        </authorList>
    </citation>
    <scope>NUCLEOTIDE SEQUENCE [LARGE SCALE GENOMIC DNA]</scope>
    <source>
        <strain evidence="3 4">DSM 16846</strain>
    </source>
</reference>
<dbReference type="PROSITE" id="PS51257">
    <property type="entry name" value="PROKAR_LIPOPROTEIN"/>
    <property type="match status" value="1"/>
</dbReference>
<evidence type="ECO:0000313" key="3">
    <source>
        <dbReference type="EMBL" id="NJC06354.1"/>
    </source>
</evidence>
<evidence type="ECO:0000256" key="2">
    <source>
        <dbReference type="SAM" id="SignalP"/>
    </source>
</evidence>
<gene>
    <name evidence="3" type="ORF">GGQ97_002147</name>
</gene>
<dbReference type="RefSeq" id="WP_168069492.1">
    <property type="nucleotide sequence ID" value="NZ_JAATJC010000001.1"/>
</dbReference>
<evidence type="ECO:0000313" key="4">
    <source>
        <dbReference type="Proteomes" id="UP000558192"/>
    </source>
</evidence>
<feature type="signal peptide" evidence="2">
    <location>
        <begin position="1"/>
        <end position="24"/>
    </location>
</feature>
<accession>A0A7X6BGD9</accession>
<proteinExistence type="predicted"/>
<sequence length="75" mass="7791">MKRRAGLILLAALALSACSRSETSDDVPPLPEQPAETGKALMTEAERAAGNAAARAETETPPARSATETVNEETP</sequence>
<dbReference type="AlphaFoldDB" id="A0A7X6BGD9"/>
<feature type="region of interest" description="Disordered" evidence="1">
    <location>
        <begin position="19"/>
        <end position="75"/>
    </location>
</feature>
<keyword evidence="2" id="KW-0732">Signal</keyword>
<comment type="caution">
    <text evidence="3">The sequence shown here is derived from an EMBL/GenBank/DDBJ whole genome shotgun (WGS) entry which is preliminary data.</text>
</comment>
<keyword evidence="4" id="KW-1185">Reference proteome</keyword>
<evidence type="ECO:0000256" key="1">
    <source>
        <dbReference type="SAM" id="MobiDB-lite"/>
    </source>
</evidence>
<organism evidence="3 4">
    <name type="scientific">Sphingomonas kaistensis</name>
    <dbReference type="NCBI Taxonomy" id="298708"/>
    <lineage>
        <taxon>Bacteria</taxon>
        <taxon>Pseudomonadati</taxon>
        <taxon>Pseudomonadota</taxon>
        <taxon>Alphaproteobacteria</taxon>
        <taxon>Sphingomonadales</taxon>
        <taxon>Sphingomonadaceae</taxon>
        <taxon>Sphingomonas</taxon>
    </lineage>
</organism>
<dbReference type="Proteomes" id="UP000558192">
    <property type="component" value="Unassembled WGS sequence"/>
</dbReference>
<protein>
    <submittedName>
        <fullName evidence="3">Outer membrane PBP1 activator LpoA protein</fullName>
    </submittedName>
</protein>
<feature type="compositionally biased region" description="Low complexity" evidence="1">
    <location>
        <begin position="48"/>
        <end position="64"/>
    </location>
</feature>
<name>A0A7X6BGD9_9SPHN</name>